<dbReference type="Proteomes" id="UP001152797">
    <property type="component" value="Unassembled WGS sequence"/>
</dbReference>
<keyword evidence="4" id="KW-1185">Reference proteome</keyword>
<feature type="compositionally biased region" description="Low complexity" evidence="1">
    <location>
        <begin position="118"/>
        <end position="129"/>
    </location>
</feature>
<accession>A0A9P1D973</accession>
<dbReference type="EMBL" id="CAMXCT030003406">
    <property type="protein sequence ID" value="CAL4791618.1"/>
    <property type="molecule type" value="Genomic_DNA"/>
</dbReference>
<protein>
    <submittedName>
        <fullName evidence="2">Uncharacterized protein</fullName>
    </submittedName>
</protein>
<dbReference type="OrthoDB" id="445377at2759"/>
<dbReference type="EMBL" id="CAMXCT020003406">
    <property type="protein sequence ID" value="CAL1157681.1"/>
    <property type="molecule type" value="Genomic_DNA"/>
</dbReference>
<dbReference type="EMBL" id="CAMXCT010003406">
    <property type="protein sequence ID" value="CAI4004306.1"/>
    <property type="molecule type" value="Genomic_DNA"/>
</dbReference>
<reference evidence="2" key="1">
    <citation type="submission" date="2022-10" db="EMBL/GenBank/DDBJ databases">
        <authorList>
            <person name="Chen Y."/>
            <person name="Dougan E. K."/>
            <person name="Chan C."/>
            <person name="Rhodes N."/>
            <person name="Thang M."/>
        </authorList>
    </citation>
    <scope>NUCLEOTIDE SEQUENCE</scope>
</reference>
<dbReference type="AlphaFoldDB" id="A0A9P1D973"/>
<comment type="caution">
    <text evidence="2">The sequence shown here is derived from an EMBL/GenBank/DDBJ whole genome shotgun (WGS) entry which is preliminary data.</text>
</comment>
<name>A0A9P1D973_9DINO</name>
<reference evidence="3 4" key="2">
    <citation type="submission" date="2024-05" db="EMBL/GenBank/DDBJ databases">
        <authorList>
            <person name="Chen Y."/>
            <person name="Shah S."/>
            <person name="Dougan E. K."/>
            <person name="Thang M."/>
            <person name="Chan C."/>
        </authorList>
    </citation>
    <scope>NUCLEOTIDE SEQUENCE [LARGE SCALE GENOMIC DNA]</scope>
</reference>
<sequence length="848" mass="95059">MPEEGLEFASMKGSIAANYGHGSFMSGDRHQIRQELFRQWLNKQPDDFFLEISEQILEDKQAASDYTGEAIVGIEDLMKIPGIRKLPMVPTGGSTEIDDEPDAAGHEEAAEGEEPAEENQPAASSSSSQKKWTKSQLYNAYKGRGPHRMTCDFLHEPGLREHLVILVECGKPLAEKYVADLDAQKGRTQRLRWAAGRAALGSSLKTGVQVLKVAFNPYFHRRLRLTPACPGMTLNCDDERIADDVALVRLATTFAGNLASNWIWSQQMFSLTLPFAAASLLSGSYLGDTPSSELWANLHINPHKKNHPGDEERQRHMDHLRCIVEATTKALLYQSNFNIQNDKVVRRIMWRMHAGSSTTQSILESCFAHLRDLAQRQSKSTKYAPSTAWFYSASSPYVSESGMGQVLPSTTDWAQLFQKRKQHPNCEEVRAYQRAFRLDSSQLPTADHIAFPKSAQGFIKTSWRNAGPLSHYKSSAAMGLLLQDCEENFGNVNKAWCGVVLTRNGLFYHTTTEMYFLSLGFHSWSALGITLSVMKDRGQEYLILDPSKAELKFLTCFNVRATSKWKQAVVDYCPPSALPPHMEFAAVGFAWRVKELEWPLRVGLREKKLPLKLDELKQICFMLSVRVLKPGSGKNGNLLKRDYCKRVVDTVVTGATPEEKEKMVAAVCGLEKKTVDVEVLAAMSQLDPENQEGFQKLRRMALDTLEASIYGSAEKAASKQSGATFEEAKKMPDEKVPKLKEAHAQAVSEANKRNFDLTPTDLKLLLPGKGEIRGYFWARYNPLEDSVLVSIPWGILDSANADGKLPVQSCQRSWPTARCQTSKDALKSVLVFTYDRYNELNPHDKREM</sequence>
<evidence type="ECO:0000313" key="4">
    <source>
        <dbReference type="Proteomes" id="UP001152797"/>
    </source>
</evidence>
<evidence type="ECO:0000256" key="1">
    <source>
        <dbReference type="SAM" id="MobiDB-lite"/>
    </source>
</evidence>
<evidence type="ECO:0000313" key="2">
    <source>
        <dbReference type="EMBL" id="CAI4004306.1"/>
    </source>
</evidence>
<evidence type="ECO:0000313" key="3">
    <source>
        <dbReference type="EMBL" id="CAL4791618.1"/>
    </source>
</evidence>
<proteinExistence type="predicted"/>
<feature type="region of interest" description="Disordered" evidence="1">
    <location>
        <begin position="88"/>
        <end position="131"/>
    </location>
</feature>
<organism evidence="2">
    <name type="scientific">Cladocopium goreaui</name>
    <dbReference type="NCBI Taxonomy" id="2562237"/>
    <lineage>
        <taxon>Eukaryota</taxon>
        <taxon>Sar</taxon>
        <taxon>Alveolata</taxon>
        <taxon>Dinophyceae</taxon>
        <taxon>Suessiales</taxon>
        <taxon>Symbiodiniaceae</taxon>
        <taxon>Cladocopium</taxon>
    </lineage>
</organism>
<gene>
    <name evidence="2" type="ORF">C1SCF055_LOCUS30102</name>
</gene>